<comment type="caution">
    <text evidence="1">The sequence shown here is derived from an EMBL/GenBank/DDBJ whole genome shotgun (WGS) entry which is preliminary data.</text>
</comment>
<evidence type="ECO:0000313" key="2">
    <source>
        <dbReference type="Proteomes" id="UP000499080"/>
    </source>
</evidence>
<keyword evidence="2" id="KW-1185">Reference proteome</keyword>
<dbReference type="PANTHER" id="PTHR47331">
    <property type="entry name" value="PHD-TYPE DOMAIN-CONTAINING PROTEIN"/>
    <property type="match status" value="1"/>
</dbReference>
<organism evidence="1 2">
    <name type="scientific">Araneus ventricosus</name>
    <name type="common">Orbweaver spider</name>
    <name type="synonym">Epeira ventricosa</name>
    <dbReference type="NCBI Taxonomy" id="182803"/>
    <lineage>
        <taxon>Eukaryota</taxon>
        <taxon>Metazoa</taxon>
        <taxon>Ecdysozoa</taxon>
        <taxon>Arthropoda</taxon>
        <taxon>Chelicerata</taxon>
        <taxon>Arachnida</taxon>
        <taxon>Araneae</taxon>
        <taxon>Araneomorphae</taxon>
        <taxon>Entelegynae</taxon>
        <taxon>Araneoidea</taxon>
        <taxon>Araneidae</taxon>
        <taxon>Araneus</taxon>
    </lineage>
</organism>
<evidence type="ECO:0000313" key="1">
    <source>
        <dbReference type="EMBL" id="GBN69660.1"/>
    </source>
</evidence>
<name>A0A4Y2R2L9_ARAVE</name>
<dbReference type="Proteomes" id="UP000499080">
    <property type="component" value="Unassembled WGS sequence"/>
</dbReference>
<gene>
    <name evidence="1" type="ORF">AVEN_32408_1</name>
</gene>
<proteinExistence type="predicted"/>
<accession>A0A4Y2R2L9</accession>
<sequence length="618" mass="70506">MDALKQKRSTLRSAFTRSVDNLEALLAATQLKASDIEINYEQISERFKQLQECDTKLLELLQKENSGDAKKGTDLKHYTDTASKCKLPEIQLPTFDGNPREWLNFWTQFQKIHEEASIDEGDKYQYLIQSTVPGSTPREIVESFPATAENYKKAVEYLKERFGKESVLVQVYIRDLLQLIISKKYELSSLYDKLQTRIWSLDSLGLTKDKYVDILFPLVESTLPIDIVKMWDRQRHLVQDIQGKSDLDLLMDFVKNEVDSEFRVKISREIFNTGKITNKKSVSQYSESKPVVSTACELLTANDNNKSTENIRKFKKFDSCIFCDKSHASESCNEVSNMNLDCKKDILKKKKACFVCLKRFHRTNQCKSGHKCHICKKRHFVILCPDLPSNKIDKLSNGEIDETKTSTLSSHVQLSDVYLQTLIVRLCNGEKEMFIRAIYDTGSMKSYISSDTAQSMNYEPISKVNLKQSLFGAIETDEVLYKNYVIELSNVDNSYKCKLEVLGQNRICSEIKQIPSGPWLKEFKIHGIKLTDLENSTLKVDKEIKLFSGAVVAGKLFTGKIIPLKSSLTTVHTRLGWTVLGKRFGSEPSVESKHSLIISSLLTQTQCISDLWSLDVLG</sequence>
<reference evidence="1 2" key="1">
    <citation type="journal article" date="2019" name="Sci. Rep.">
        <title>Orb-weaving spider Araneus ventricosus genome elucidates the spidroin gene catalogue.</title>
        <authorList>
            <person name="Kono N."/>
            <person name="Nakamura H."/>
            <person name="Ohtoshi R."/>
            <person name="Moran D.A.P."/>
            <person name="Shinohara A."/>
            <person name="Yoshida Y."/>
            <person name="Fujiwara M."/>
            <person name="Mori M."/>
            <person name="Tomita M."/>
            <person name="Arakawa K."/>
        </authorList>
    </citation>
    <scope>NUCLEOTIDE SEQUENCE [LARGE SCALE GENOMIC DNA]</scope>
</reference>
<dbReference type="PANTHER" id="PTHR47331:SF4">
    <property type="entry name" value="PEPTIDASE S1 DOMAIN-CONTAINING PROTEIN"/>
    <property type="match status" value="1"/>
</dbReference>
<dbReference type="InterPro" id="IPR005312">
    <property type="entry name" value="DUF1759"/>
</dbReference>
<dbReference type="Pfam" id="PF03564">
    <property type="entry name" value="DUF1759"/>
    <property type="match status" value="1"/>
</dbReference>
<dbReference type="EMBL" id="BGPR01015534">
    <property type="protein sequence ID" value="GBN69660.1"/>
    <property type="molecule type" value="Genomic_DNA"/>
</dbReference>
<evidence type="ECO:0008006" key="3">
    <source>
        <dbReference type="Google" id="ProtNLM"/>
    </source>
</evidence>
<dbReference type="AlphaFoldDB" id="A0A4Y2R2L9"/>
<dbReference type="OrthoDB" id="6434979at2759"/>
<protein>
    <recommendedName>
        <fullName evidence="3">Peptidase aspartic putative domain-containing protein</fullName>
    </recommendedName>
</protein>